<evidence type="ECO:0000313" key="1">
    <source>
        <dbReference type="EMBL" id="TMR35584.1"/>
    </source>
</evidence>
<dbReference type="RefSeq" id="WP_138690000.1">
    <property type="nucleotide sequence ID" value="NZ_VCKX01000032.1"/>
</dbReference>
<accession>A0A5S4GSW8</accession>
<gene>
    <name evidence="1" type="ORF">ETD85_13380</name>
</gene>
<dbReference type="OrthoDB" id="3532973at2"/>
<dbReference type="EMBL" id="VCKX01000032">
    <property type="protein sequence ID" value="TMR35584.1"/>
    <property type="molecule type" value="Genomic_DNA"/>
</dbReference>
<comment type="caution">
    <text evidence="1">The sequence shown here is derived from an EMBL/GenBank/DDBJ whole genome shotgun (WGS) entry which is preliminary data.</text>
</comment>
<protein>
    <submittedName>
        <fullName evidence="1">Uncharacterized protein</fullName>
    </submittedName>
</protein>
<keyword evidence="2" id="KW-1185">Reference proteome</keyword>
<proteinExistence type="predicted"/>
<dbReference type="AlphaFoldDB" id="A0A5S4GSW8"/>
<reference evidence="1 2" key="1">
    <citation type="submission" date="2019-05" db="EMBL/GenBank/DDBJ databases">
        <title>Draft genome sequence of Nonomuraea zeae DSM 100528.</title>
        <authorList>
            <person name="Saricaoglu S."/>
            <person name="Isik K."/>
        </authorList>
    </citation>
    <scope>NUCLEOTIDE SEQUENCE [LARGE SCALE GENOMIC DNA]</scope>
    <source>
        <strain evidence="1 2">DSM 100528</strain>
    </source>
</reference>
<evidence type="ECO:0000313" key="2">
    <source>
        <dbReference type="Proteomes" id="UP000306628"/>
    </source>
</evidence>
<organism evidence="1 2">
    <name type="scientific">Nonomuraea zeae</name>
    <dbReference type="NCBI Taxonomy" id="1642303"/>
    <lineage>
        <taxon>Bacteria</taxon>
        <taxon>Bacillati</taxon>
        <taxon>Actinomycetota</taxon>
        <taxon>Actinomycetes</taxon>
        <taxon>Streptosporangiales</taxon>
        <taxon>Streptosporangiaceae</taxon>
        <taxon>Nonomuraea</taxon>
    </lineage>
</organism>
<sequence>MTNDLTDARNRLVPPRRLHQVAALLNMPHVDETSTHDDNAPQTRRQAALYASIADWARLSAQAAEQLIDRDVPEATDRFAYLVEYTDRHAKGWHPAPSERSNGITLAETAETVARTVLTGYITHLDENREDYQLWLVDSLSLRASAWHVDTAQVQLGGRRPSCPSSALTFKEAEIPPHAVEVRTPVQIHRFMNHPICP</sequence>
<dbReference type="Proteomes" id="UP000306628">
    <property type="component" value="Unassembled WGS sequence"/>
</dbReference>
<name>A0A5S4GSW8_9ACTN</name>